<reference evidence="1 2" key="1">
    <citation type="submission" date="2019-12" db="EMBL/GenBank/DDBJ databases">
        <title>Genomic-based taxomic classification of the family Erythrobacteraceae.</title>
        <authorList>
            <person name="Xu L."/>
        </authorList>
    </citation>
    <scope>NUCLEOTIDE SEQUENCE [LARGE SCALE GENOMIC DNA]</scope>
    <source>
        <strain evidence="1 2">SW-109</strain>
    </source>
</reference>
<protein>
    <submittedName>
        <fullName evidence="1">Uncharacterized protein</fullName>
    </submittedName>
</protein>
<accession>A0A6I4V0Y4</accession>
<dbReference type="EMBL" id="WTYP01000002">
    <property type="protein sequence ID" value="MXP47807.1"/>
    <property type="molecule type" value="Genomic_DNA"/>
</dbReference>
<dbReference type="Proteomes" id="UP000471435">
    <property type="component" value="Unassembled WGS sequence"/>
</dbReference>
<evidence type="ECO:0000313" key="2">
    <source>
        <dbReference type="Proteomes" id="UP000471435"/>
    </source>
</evidence>
<keyword evidence="2" id="KW-1185">Reference proteome</keyword>
<dbReference type="RefSeq" id="WP_160731061.1">
    <property type="nucleotide sequence ID" value="NZ_WTYP01000002.1"/>
</dbReference>
<organism evidence="1 2">
    <name type="scientific">Pontixanthobacter luteolus</name>
    <dbReference type="NCBI Taxonomy" id="295089"/>
    <lineage>
        <taxon>Bacteria</taxon>
        <taxon>Pseudomonadati</taxon>
        <taxon>Pseudomonadota</taxon>
        <taxon>Alphaproteobacteria</taxon>
        <taxon>Sphingomonadales</taxon>
        <taxon>Erythrobacteraceae</taxon>
        <taxon>Pontixanthobacter</taxon>
    </lineage>
</organism>
<dbReference type="AlphaFoldDB" id="A0A6I4V0Y4"/>
<gene>
    <name evidence="1" type="ORF">GRI43_10480</name>
</gene>
<dbReference type="OrthoDB" id="7506955at2"/>
<name>A0A6I4V0Y4_9SPHN</name>
<sequence>MDASPTKFLTPDRADHKVAAGNNLSRQWAAVQDAAAAVAMLAGMPAEKPSQKMRNFPALIRDVDGWQLDLARNQVSDMAAMMQPGLAALLATKARGQNGTSAALTLWHEYVAARDALLALLPESGAMGPRRSA</sequence>
<proteinExistence type="predicted"/>
<comment type="caution">
    <text evidence="1">The sequence shown here is derived from an EMBL/GenBank/DDBJ whole genome shotgun (WGS) entry which is preliminary data.</text>
</comment>
<evidence type="ECO:0000313" key="1">
    <source>
        <dbReference type="EMBL" id="MXP47807.1"/>
    </source>
</evidence>